<dbReference type="InterPro" id="IPR015890">
    <property type="entry name" value="Chorismate_C"/>
</dbReference>
<feature type="domain" description="Glutamine amidotransferase" evidence="5">
    <location>
        <begin position="5"/>
        <end position="187"/>
    </location>
</feature>
<feature type="domain" description="Chorismate-utilising enzyme C-terminal" evidence="6">
    <location>
        <begin position="415"/>
        <end position="668"/>
    </location>
</feature>
<dbReference type="PRINTS" id="PR00099">
    <property type="entry name" value="CPSGATASE"/>
</dbReference>
<dbReference type="InterPro" id="IPR005802">
    <property type="entry name" value="ADC_synth_comp_1"/>
</dbReference>
<sequence length="700" mass="74898">MTGILLVDNYDSFTYNLCHQLARVSGIDPLVVRNDALSMDGVRALAPEAIVLSPGPGHPAVPRDVGVCAEILAESDVPVLGVCLGHQALVHAAGGEIGRIDPVHGRASEIMHCGGDLFAGVPQGFQAVRYNSLGAVGRLPDALELTAWTADGVPMAVRHRKRPAWGVQFHPESIRTAHGDRLIANFLELAGVGRPPRTRSRGRRRAAVRTPRARVHHRVLADAPAAEDVFTALYGDAATAFWLDSSQVEPGRARYSFIGAAREGATSLSYDAGQRRVTLRRGRAVEVRQAGVFDVLAEELGRLETSAPGLDLPFVGGFVGYFGYEVKADLGSPGAHRSALPDAQWLLADRMLAFDHEKGVAYAVALAHDSDDDACRAWLDAVERDVRRIAPAPPPAPPEEPLPDPLVLRLDRTPDEYLRDIGACLDAIRAGQSYELCLTAQASTAPVSRPLDLYRVLRRVSPAPYAAYLRWGDTAVLCSSPERFLRLDADRVVTSKPIKGTAPREPGAAADEAARELLRGSVKDRSENLMIVDLLRNDLGRVCATGTVEVPVLMDVESYATVHQLVSTVCGRLADGLGAVDGLRAAFPGGSMTGAPKPRSMEILDGLERGARGVYSGSLGYLSADGRADLNIVIRTAVTTPDRTTVGIGGAIVALSDPRAELDEIVLKAQGIVRALLAWQGRPYAETAFAVEGPELRTHV</sequence>
<dbReference type="SUPFAM" id="SSF56322">
    <property type="entry name" value="ADC synthase"/>
    <property type="match status" value="1"/>
</dbReference>
<keyword evidence="8" id="KW-0032">Aminotransferase</keyword>
<accession>A0ABW2XU53</accession>
<dbReference type="Proteomes" id="UP001597063">
    <property type="component" value="Unassembled WGS sequence"/>
</dbReference>
<evidence type="ECO:0000259" key="5">
    <source>
        <dbReference type="Pfam" id="PF00117"/>
    </source>
</evidence>
<dbReference type="NCBIfam" id="TIGR00566">
    <property type="entry name" value="trpG_papA"/>
    <property type="match status" value="1"/>
</dbReference>
<dbReference type="EC" id="2.6.1.85" evidence="2"/>
<evidence type="ECO:0000259" key="6">
    <source>
        <dbReference type="Pfam" id="PF00425"/>
    </source>
</evidence>
<dbReference type="PRINTS" id="PR00096">
    <property type="entry name" value="GATASE"/>
</dbReference>
<evidence type="ECO:0000256" key="2">
    <source>
        <dbReference type="ARBA" id="ARBA00013139"/>
    </source>
</evidence>
<organism evidence="8 9">
    <name type="scientific">Actinomadura fibrosa</name>
    <dbReference type="NCBI Taxonomy" id="111802"/>
    <lineage>
        <taxon>Bacteria</taxon>
        <taxon>Bacillati</taxon>
        <taxon>Actinomycetota</taxon>
        <taxon>Actinomycetes</taxon>
        <taxon>Streptosporangiales</taxon>
        <taxon>Thermomonosporaceae</taxon>
        <taxon>Actinomadura</taxon>
    </lineage>
</organism>
<evidence type="ECO:0000256" key="3">
    <source>
        <dbReference type="ARBA" id="ARBA00022679"/>
    </source>
</evidence>
<dbReference type="InterPro" id="IPR019999">
    <property type="entry name" value="Anth_synth_I-like"/>
</dbReference>
<gene>
    <name evidence="8" type="primary">pabB</name>
    <name evidence="8" type="ORF">ACFQZM_25150</name>
</gene>
<dbReference type="PANTHER" id="PTHR11236:SF18">
    <property type="entry name" value="AMINODEOXYCHORISMATE SYNTHASE"/>
    <property type="match status" value="1"/>
</dbReference>
<dbReference type="Pfam" id="PF00425">
    <property type="entry name" value="Chorismate_bind"/>
    <property type="match status" value="1"/>
</dbReference>
<dbReference type="Gene3D" id="3.40.50.880">
    <property type="match status" value="1"/>
</dbReference>
<evidence type="ECO:0000313" key="8">
    <source>
        <dbReference type="EMBL" id="MFD0687806.1"/>
    </source>
</evidence>
<dbReference type="GO" id="GO:0046820">
    <property type="term" value="F:4-amino-4-deoxychorismate synthase activity"/>
    <property type="evidence" value="ECO:0007669"/>
    <property type="project" value="UniProtKB-EC"/>
</dbReference>
<dbReference type="SUPFAM" id="SSF52317">
    <property type="entry name" value="Class I glutamine amidotransferase-like"/>
    <property type="match status" value="1"/>
</dbReference>
<feature type="domain" description="Anthranilate synthase component I N-terminal" evidence="7">
    <location>
        <begin position="228"/>
        <end position="359"/>
    </location>
</feature>
<dbReference type="RefSeq" id="WP_131758247.1">
    <property type="nucleotide sequence ID" value="NZ_CAACUY010000047.1"/>
</dbReference>
<keyword evidence="4" id="KW-0315">Glutamine amidotransferase</keyword>
<evidence type="ECO:0000313" key="9">
    <source>
        <dbReference type="Proteomes" id="UP001597063"/>
    </source>
</evidence>
<proteinExistence type="inferred from homology"/>
<dbReference type="InterPro" id="IPR006221">
    <property type="entry name" value="TrpG/PapA_dom"/>
</dbReference>
<keyword evidence="9" id="KW-1185">Reference proteome</keyword>
<dbReference type="InterPro" id="IPR005801">
    <property type="entry name" value="ADC_synthase"/>
</dbReference>
<dbReference type="InterPro" id="IPR017926">
    <property type="entry name" value="GATASE"/>
</dbReference>
<dbReference type="CDD" id="cd01743">
    <property type="entry name" value="GATase1_Anthranilate_Synthase"/>
    <property type="match status" value="1"/>
</dbReference>
<dbReference type="PRINTS" id="PR00097">
    <property type="entry name" value="ANTSNTHASEII"/>
</dbReference>
<dbReference type="Gene3D" id="3.60.120.10">
    <property type="entry name" value="Anthranilate synthase"/>
    <property type="match status" value="1"/>
</dbReference>
<comment type="caution">
    <text evidence="8">The sequence shown here is derived from an EMBL/GenBank/DDBJ whole genome shotgun (WGS) entry which is preliminary data.</text>
</comment>
<dbReference type="PROSITE" id="PS51273">
    <property type="entry name" value="GATASE_TYPE_1"/>
    <property type="match status" value="1"/>
</dbReference>
<evidence type="ECO:0000259" key="7">
    <source>
        <dbReference type="Pfam" id="PF04715"/>
    </source>
</evidence>
<dbReference type="PANTHER" id="PTHR11236">
    <property type="entry name" value="AMINOBENZOATE/ANTHRANILATE SYNTHASE"/>
    <property type="match status" value="1"/>
</dbReference>
<protein>
    <recommendedName>
        <fullName evidence="2">aminodeoxychorismate synthase</fullName>
        <ecNumber evidence="2">2.6.1.85</ecNumber>
    </recommendedName>
</protein>
<comment type="similarity">
    <text evidence="1">In the C-terminal section; belongs to the anthranilate synthase component I family.</text>
</comment>
<evidence type="ECO:0000256" key="4">
    <source>
        <dbReference type="ARBA" id="ARBA00022962"/>
    </source>
</evidence>
<keyword evidence="3 8" id="KW-0808">Transferase</keyword>
<reference evidence="9" key="1">
    <citation type="journal article" date="2019" name="Int. J. Syst. Evol. Microbiol.">
        <title>The Global Catalogue of Microorganisms (GCM) 10K type strain sequencing project: providing services to taxonomists for standard genome sequencing and annotation.</title>
        <authorList>
            <consortium name="The Broad Institute Genomics Platform"/>
            <consortium name="The Broad Institute Genome Sequencing Center for Infectious Disease"/>
            <person name="Wu L."/>
            <person name="Ma J."/>
        </authorList>
    </citation>
    <scope>NUCLEOTIDE SEQUENCE [LARGE SCALE GENOMIC DNA]</scope>
    <source>
        <strain evidence="9">JCM 9371</strain>
    </source>
</reference>
<name>A0ABW2XU53_9ACTN</name>
<dbReference type="Pfam" id="PF04715">
    <property type="entry name" value="Anth_synt_I_N"/>
    <property type="match status" value="1"/>
</dbReference>
<dbReference type="EMBL" id="JBHTGP010000013">
    <property type="protein sequence ID" value="MFD0687806.1"/>
    <property type="molecule type" value="Genomic_DNA"/>
</dbReference>
<dbReference type="InterPro" id="IPR029062">
    <property type="entry name" value="Class_I_gatase-like"/>
</dbReference>
<dbReference type="NCBIfam" id="TIGR00553">
    <property type="entry name" value="pabB"/>
    <property type="match status" value="1"/>
</dbReference>
<dbReference type="Pfam" id="PF00117">
    <property type="entry name" value="GATase"/>
    <property type="match status" value="1"/>
</dbReference>
<dbReference type="InterPro" id="IPR006805">
    <property type="entry name" value="Anth_synth_I_N"/>
</dbReference>
<evidence type="ECO:0000256" key="1">
    <source>
        <dbReference type="ARBA" id="ARBA00005970"/>
    </source>
</evidence>